<keyword evidence="2" id="KW-1185">Reference proteome</keyword>
<evidence type="ECO:0000313" key="1">
    <source>
        <dbReference type="EMBL" id="KEQ24058.1"/>
    </source>
</evidence>
<sequence length="339" mass="37152">MSAHVSADGTKLYISGLRCIVPEAESSLEAYCAEAGQPWEDSPPKWLFAHAGMSSPWPPVDPGLLDSTLPAVQIPVFGKHPVEYLCEEGKRCFRADRKFDLICYCHETVQHPLTTLPGLMLCAEFGHRHAQSFVLGQLGSLACIRAIDWCKRMLEYGEGTDGLFCMADRTNYPFSRMSWTGSIKGDAAVLCMVNAEAGDYEVVDYRIRPVFPEGSMRAWTTADYERTTLALARQAEQALQEMQAAGNAPDRLVIQNVSDSFVKAVGEAGEHCGIPVYVRQTRKAINFLGSDPFLTLQEAVSHGHLREGQSVLLLFASADYGIGLLTLRCAGGQPSNLNT</sequence>
<dbReference type="OrthoDB" id="2542612at2"/>
<comment type="caution">
    <text evidence="1">The sequence shown here is derived from an EMBL/GenBank/DDBJ whole genome shotgun (WGS) entry which is preliminary data.</text>
</comment>
<gene>
    <name evidence="1" type="ORF">ET33_10110</name>
</gene>
<dbReference type="Gene3D" id="3.40.47.10">
    <property type="match status" value="1"/>
</dbReference>
<proteinExistence type="predicted"/>
<name>A0A081P035_9BACL</name>
<protein>
    <recommendedName>
        <fullName evidence="3">Beta-ketoacyl-[acyl-carrier-protein] synthase III C-terminal domain-containing protein</fullName>
    </recommendedName>
</protein>
<organism evidence="1 2">
    <name type="scientific">Paenibacillus tyrfis</name>
    <dbReference type="NCBI Taxonomy" id="1501230"/>
    <lineage>
        <taxon>Bacteria</taxon>
        <taxon>Bacillati</taxon>
        <taxon>Bacillota</taxon>
        <taxon>Bacilli</taxon>
        <taxon>Bacillales</taxon>
        <taxon>Paenibacillaceae</taxon>
        <taxon>Paenibacillus</taxon>
    </lineage>
</organism>
<dbReference type="eggNOG" id="ENOG50345HY">
    <property type="taxonomic scope" value="Bacteria"/>
</dbReference>
<reference evidence="1 2" key="1">
    <citation type="submission" date="2014-06" db="EMBL/GenBank/DDBJ databases">
        <title>Draft genome sequence of Paenibacillus sp. MSt1.</title>
        <authorList>
            <person name="Aw Y.K."/>
            <person name="Ong K.S."/>
            <person name="Gan H.M."/>
            <person name="Lee S.M."/>
        </authorList>
    </citation>
    <scope>NUCLEOTIDE SEQUENCE [LARGE SCALE GENOMIC DNA]</scope>
    <source>
        <strain evidence="1 2">MSt1</strain>
    </source>
</reference>
<dbReference type="SUPFAM" id="SSF53901">
    <property type="entry name" value="Thiolase-like"/>
    <property type="match status" value="1"/>
</dbReference>
<evidence type="ECO:0008006" key="3">
    <source>
        <dbReference type="Google" id="ProtNLM"/>
    </source>
</evidence>
<dbReference type="AlphaFoldDB" id="A0A081P035"/>
<dbReference type="InterPro" id="IPR016039">
    <property type="entry name" value="Thiolase-like"/>
</dbReference>
<evidence type="ECO:0000313" key="2">
    <source>
        <dbReference type="Proteomes" id="UP000028123"/>
    </source>
</evidence>
<dbReference type="GO" id="GO:0016746">
    <property type="term" value="F:acyltransferase activity"/>
    <property type="evidence" value="ECO:0007669"/>
    <property type="project" value="InterPro"/>
</dbReference>
<dbReference type="EMBL" id="JNVM01000017">
    <property type="protein sequence ID" value="KEQ24058.1"/>
    <property type="molecule type" value="Genomic_DNA"/>
</dbReference>
<accession>A0A081P035</accession>
<dbReference type="RefSeq" id="WP_036686192.1">
    <property type="nucleotide sequence ID" value="NZ_JNVM01000017.1"/>
</dbReference>
<dbReference type="Proteomes" id="UP000028123">
    <property type="component" value="Unassembled WGS sequence"/>
</dbReference>